<dbReference type="Proteomes" id="UP000319825">
    <property type="component" value="Unassembled WGS sequence"/>
</dbReference>
<dbReference type="PANTHER" id="PTHR46796:SF2">
    <property type="entry name" value="TRANSCRIPTIONAL REGULATORY PROTEIN"/>
    <property type="match status" value="1"/>
</dbReference>
<keyword evidence="1" id="KW-0805">Transcription regulation</keyword>
<dbReference type="PROSITE" id="PS01124">
    <property type="entry name" value="HTH_ARAC_FAMILY_2"/>
    <property type="match status" value="1"/>
</dbReference>
<evidence type="ECO:0000256" key="3">
    <source>
        <dbReference type="ARBA" id="ARBA00023163"/>
    </source>
</evidence>
<keyword evidence="3" id="KW-0804">Transcription</keyword>
<dbReference type="InterPro" id="IPR009057">
    <property type="entry name" value="Homeodomain-like_sf"/>
</dbReference>
<evidence type="ECO:0000313" key="6">
    <source>
        <dbReference type="Proteomes" id="UP000319825"/>
    </source>
</evidence>
<dbReference type="GO" id="GO:0043565">
    <property type="term" value="F:sequence-specific DNA binding"/>
    <property type="evidence" value="ECO:0007669"/>
    <property type="project" value="InterPro"/>
</dbReference>
<keyword evidence="6" id="KW-1185">Reference proteome</keyword>
<evidence type="ECO:0000256" key="1">
    <source>
        <dbReference type="ARBA" id="ARBA00023015"/>
    </source>
</evidence>
<dbReference type="Pfam" id="PF02311">
    <property type="entry name" value="AraC_binding"/>
    <property type="match status" value="1"/>
</dbReference>
<comment type="caution">
    <text evidence="5">The sequence shown here is derived from an EMBL/GenBank/DDBJ whole genome shotgun (WGS) entry which is preliminary data.</text>
</comment>
<reference evidence="5 6" key="1">
    <citation type="submission" date="2019-07" db="EMBL/GenBank/DDBJ databases">
        <title>R&amp;d 2014.</title>
        <authorList>
            <person name="Klenk H.-P."/>
        </authorList>
    </citation>
    <scope>NUCLEOTIDE SEQUENCE [LARGE SCALE GENOMIC DNA]</scope>
    <source>
        <strain evidence="5 6">DSM 43868</strain>
    </source>
</reference>
<organism evidence="5 6">
    <name type="scientific">Micromonospora olivasterospora</name>
    <dbReference type="NCBI Taxonomy" id="1880"/>
    <lineage>
        <taxon>Bacteria</taxon>
        <taxon>Bacillati</taxon>
        <taxon>Actinomycetota</taxon>
        <taxon>Actinomycetes</taxon>
        <taxon>Micromonosporales</taxon>
        <taxon>Micromonosporaceae</taxon>
        <taxon>Micromonospora</taxon>
    </lineage>
</organism>
<name>A0A562IAJ2_MICOL</name>
<dbReference type="SMART" id="SM00342">
    <property type="entry name" value="HTH_ARAC"/>
    <property type="match status" value="1"/>
</dbReference>
<keyword evidence="2" id="KW-0238">DNA-binding</keyword>
<proteinExistence type="predicted"/>
<evidence type="ECO:0000256" key="2">
    <source>
        <dbReference type="ARBA" id="ARBA00023125"/>
    </source>
</evidence>
<evidence type="ECO:0000313" key="5">
    <source>
        <dbReference type="EMBL" id="TWH68017.1"/>
    </source>
</evidence>
<dbReference type="OrthoDB" id="2060755at2"/>
<protein>
    <submittedName>
        <fullName evidence="5">Transcriptional regulator, AraC family</fullName>
    </submittedName>
</protein>
<feature type="domain" description="HTH araC/xylS-type" evidence="4">
    <location>
        <begin position="168"/>
        <end position="265"/>
    </location>
</feature>
<dbReference type="InterPro" id="IPR050204">
    <property type="entry name" value="AraC_XylS_family_regulators"/>
</dbReference>
<dbReference type="InterPro" id="IPR037923">
    <property type="entry name" value="HTH-like"/>
</dbReference>
<dbReference type="Pfam" id="PF12833">
    <property type="entry name" value="HTH_18"/>
    <property type="match status" value="1"/>
</dbReference>
<evidence type="ECO:0000259" key="4">
    <source>
        <dbReference type="PROSITE" id="PS01124"/>
    </source>
</evidence>
<dbReference type="InterPro" id="IPR018060">
    <property type="entry name" value="HTH_AraC"/>
</dbReference>
<accession>A0A562IAJ2</accession>
<dbReference type="GO" id="GO:0003700">
    <property type="term" value="F:DNA-binding transcription factor activity"/>
    <property type="evidence" value="ECO:0007669"/>
    <property type="project" value="InterPro"/>
</dbReference>
<dbReference type="PANTHER" id="PTHR46796">
    <property type="entry name" value="HTH-TYPE TRANSCRIPTIONAL ACTIVATOR RHAS-RELATED"/>
    <property type="match status" value="1"/>
</dbReference>
<dbReference type="EMBL" id="VLKE01000001">
    <property type="protein sequence ID" value="TWH68017.1"/>
    <property type="molecule type" value="Genomic_DNA"/>
</dbReference>
<dbReference type="InterPro" id="IPR003313">
    <property type="entry name" value="AraC-bd"/>
</dbReference>
<dbReference type="SUPFAM" id="SSF51215">
    <property type="entry name" value="Regulatory protein AraC"/>
    <property type="match status" value="1"/>
</dbReference>
<dbReference type="RefSeq" id="WP_145774906.1">
    <property type="nucleotide sequence ID" value="NZ_BAAATQ010000084.1"/>
</dbReference>
<sequence length="281" mass="31376">MRLPSDTTVAAWQPPVAGIIEVFHAEYARHEYPVHTHDAWTLLIIDGGAVRYQLDHREHTACGATITLLPPYLPHDGRVAAPEGLRKRVLYLDRTLLDDTLVGPAAGHPDLRDPLLRTRVGQLHDLLAEGGETLEAHCRLALIGERLRAHLGGGSTEPRVRREPGLARRLRELLDEHTAEGVRLDEAADLLQAHPVHLIRAFRREYGLPPHRYLTGRRVEHARRLLLAGIPPADVATAAGFYDQSHLCRHFKQLVGVSPAYFARLSHGVTRPRPRRTPPAD</sequence>
<dbReference type="AlphaFoldDB" id="A0A562IAJ2"/>
<dbReference type="SUPFAM" id="SSF46689">
    <property type="entry name" value="Homeodomain-like"/>
    <property type="match status" value="2"/>
</dbReference>
<gene>
    <name evidence="5" type="ORF">JD77_03004</name>
</gene>
<dbReference type="Gene3D" id="1.10.10.60">
    <property type="entry name" value="Homeodomain-like"/>
    <property type="match status" value="1"/>
</dbReference>